<dbReference type="SUPFAM" id="SSF53686">
    <property type="entry name" value="Tryptophan synthase beta subunit-like PLP-dependent enzymes"/>
    <property type="match status" value="1"/>
</dbReference>
<dbReference type="Gene3D" id="3.40.50.1100">
    <property type="match status" value="2"/>
</dbReference>
<dbReference type="GO" id="GO:0006567">
    <property type="term" value="P:L-threonine catabolic process"/>
    <property type="evidence" value="ECO:0007669"/>
    <property type="project" value="TreeGrafter"/>
</dbReference>
<dbReference type="InterPro" id="IPR036052">
    <property type="entry name" value="TrpB-like_PALP_sf"/>
</dbReference>
<evidence type="ECO:0000256" key="1">
    <source>
        <dbReference type="ARBA" id="ARBA00001933"/>
    </source>
</evidence>
<dbReference type="OrthoDB" id="9778118at2"/>
<evidence type="ECO:0000256" key="3">
    <source>
        <dbReference type="ARBA" id="ARBA00023239"/>
    </source>
</evidence>
<proteinExistence type="predicted"/>
<accession>A0A0D6JH62</accession>
<dbReference type="InterPro" id="IPR001926">
    <property type="entry name" value="TrpB-like_PALP"/>
</dbReference>
<evidence type="ECO:0000313" key="6">
    <source>
        <dbReference type="Proteomes" id="UP000033187"/>
    </source>
</evidence>
<evidence type="ECO:0000313" key="5">
    <source>
        <dbReference type="EMBL" id="CPR20119.1"/>
    </source>
</evidence>
<keyword evidence="2" id="KW-0663">Pyridoxal phosphate</keyword>
<dbReference type="GO" id="GO:0006565">
    <property type="term" value="P:L-serine catabolic process"/>
    <property type="evidence" value="ECO:0007669"/>
    <property type="project" value="TreeGrafter"/>
</dbReference>
<evidence type="ECO:0000259" key="4">
    <source>
        <dbReference type="Pfam" id="PF00291"/>
    </source>
</evidence>
<dbReference type="EMBL" id="LN829119">
    <property type="protein sequence ID" value="CPR20119.1"/>
    <property type="molecule type" value="Genomic_DNA"/>
</dbReference>
<name>A0A0D6JH62_9HYPH</name>
<organism evidence="5 6">
    <name type="scientific">Candidatus Filomicrobium marinum</name>
    <dbReference type="NCBI Taxonomy" id="1608628"/>
    <lineage>
        <taxon>Bacteria</taxon>
        <taxon>Pseudomonadati</taxon>
        <taxon>Pseudomonadota</taxon>
        <taxon>Alphaproteobacteria</taxon>
        <taxon>Hyphomicrobiales</taxon>
        <taxon>Hyphomicrobiaceae</taxon>
        <taxon>Filomicrobium</taxon>
    </lineage>
</organism>
<dbReference type="InterPro" id="IPR050147">
    <property type="entry name" value="Ser/Thr_Dehydratase"/>
</dbReference>
<reference evidence="6" key="1">
    <citation type="submission" date="2015-02" db="EMBL/GenBank/DDBJ databases">
        <authorList>
            <person name="Chooi Y.-H."/>
        </authorList>
    </citation>
    <scope>NUCLEOTIDE SEQUENCE [LARGE SCALE GENOMIC DNA]</scope>
    <source>
        <strain evidence="6">strain Y</strain>
    </source>
</reference>
<dbReference type="GO" id="GO:0030170">
    <property type="term" value="F:pyridoxal phosphate binding"/>
    <property type="evidence" value="ECO:0007669"/>
    <property type="project" value="InterPro"/>
</dbReference>
<dbReference type="GO" id="GO:0003941">
    <property type="term" value="F:L-serine ammonia-lyase activity"/>
    <property type="evidence" value="ECO:0007669"/>
    <property type="project" value="TreeGrafter"/>
</dbReference>
<gene>
    <name evidence="5" type="ORF">YBN1229_v1_2465</name>
</gene>
<dbReference type="KEGG" id="fil:BN1229_v1_3458"/>
<dbReference type="AlphaFoldDB" id="A0A0D6JH62"/>
<dbReference type="KEGG" id="fiy:BN1229_v1_2465"/>
<dbReference type="PANTHER" id="PTHR48078:SF6">
    <property type="entry name" value="L-THREONINE DEHYDRATASE CATABOLIC TDCB"/>
    <property type="match status" value="1"/>
</dbReference>
<sequence>MTAVGSEPCYSDPVTGRHYALGDPRWRSDDGHPLSIIELCGLRASEIDVSERSLWRYRKALPIPIANPVCLGEGVTPLIQRTWNGRQCHFKLEWFAPTGSFKDRGASVMVSFLQQLGIAAILEDSSGNGGAAIAAYGAAAGMRVKILAPANAQPPKIAQIKAYGAEVQLVEGPREATEAEAIRQSSEVFYASHNWHPFFLQGTKTLGYELWEDLGFHPPDNIIIPTGAGSNVLGCDLAFTELMRADQIHTLPRLFAAQPENCAPIHAHYQADRHAMDALHFAPTVAEGASIKNPVRLGSVLKAIRRSGGNTVAVSEAQIVAACRGLAAQGLYVEPTSAVAAAAFDLLCRRGEIGPDETTVVVLTGSGLKASAFMTELFSH</sequence>
<dbReference type="FunFam" id="3.40.50.1100:FF:000055">
    <property type="entry name" value="Threonine synthase"/>
    <property type="match status" value="1"/>
</dbReference>
<dbReference type="RefSeq" id="WP_046479216.1">
    <property type="nucleotide sequence ID" value="NZ_LN829118.1"/>
</dbReference>
<dbReference type="GO" id="GO:0009097">
    <property type="term" value="P:isoleucine biosynthetic process"/>
    <property type="evidence" value="ECO:0007669"/>
    <property type="project" value="TreeGrafter"/>
</dbReference>
<comment type="cofactor">
    <cofactor evidence="1">
        <name>pyridoxal 5'-phosphate</name>
        <dbReference type="ChEBI" id="CHEBI:597326"/>
    </cofactor>
</comment>
<dbReference type="InterPro" id="IPR000634">
    <property type="entry name" value="Ser/Thr_deHydtase_PyrdxlP-BS"/>
</dbReference>
<keyword evidence="3" id="KW-0456">Lyase</keyword>
<feature type="domain" description="Tryptophan synthase beta chain-like PALP" evidence="4">
    <location>
        <begin position="71"/>
        <end position="365"/>
    </location>
</feature>
<dbReference type="PANTHER" id="PTHR48078">
    <property type="entry name" value="THREONINE DEHYDRATASE, MITOCHONDRIAL-RELATED"/>
    <property type="match status" value="1"/>
</dbReference>
<keyword evidence="6" id="KW-1185">Reference proteome</keyword>
<dbReference type="Pfam" id="PF00291">
    <property type="entry name" value="PALP"/>
    <property type="match status" value="1"/>
</dbReference>
<dbReference type="PROSITE" id="PS00165">
    <property type="entry name" value="DEHYDRATASE_SER_THR"/>
    <property type="match status" value="1"/>
</dbReference>
<protein>
    <submittedName>
        <fullName evidence="5">Threonine synthase</fullName>
    </submittedName>
</protein>
<evidence type="ECO:0000256" key="2">
    <source>
        <dbReference type="ARBA" id="ARBA00022898"/>
    </source>
</evidence>
<dbReference type="Proteomes" id="UP000033187">
    <property type="component" value="Chromosome 1"/>
</dbReference>
<dbReference type="GO" id="GO:0004794">
    <property type="term" value="F:threonine deaminase activity"/>
    <property type="evidence" value="ECO:0007669"/>
    <property type="project" value="TreeGrafter"/>
</dbReference>